<dbReference type="EMBL" id="GL882884">
    <property type="protein sequence ID" value="EGF80106.1"/>
    <property type="molecule type" value="Genomic_DNA"/>
</dbReference>
<evidence type="ECO:0000313" key="7">
    <source>
        <dbReference type="EMBL" id="EGF80106.1"/>
    </source>
</evidence>
<dbReference type="GO" id="GO:0006450">
    <property type="term" value="P:regulation of translational fidelity"/>
    <property type="evidence" value="ECO:0000318"/>
    <property type="project" value="GO_Central"/>
</dbReference>
<dbReference type="SMART" id="SM00863">
    <property type="entry name" value="tRNA_SAD"/>
    <property type="match status" value="1"/>
</dbReference>
<dbReference type="RefSeq" id="XP_006679136.1">
    <property type="nucleotide sequence ID" value="XM_006679073.1"/>
</dbReference>
<evidence type="ECO:0000256" key="2">
    <source>
        <dbReference type="ARBA" id="ARBA00008429"/>
    </source>
</evidence>
<keyword evidence="5" id="KW-0175">Coiled coil</keyword>
<dbReference type="OrthoDB" id="288942at2759"/>
<evidence type="ECO:0000256" key="4">
    <source>
        <dbReference type="ARBA" id="ARBA00022833"/>
    </source>
</evidence>
<name>F4P3A1_BATDJ</name>
<dbReference type="GO" id="GO:0046872">
    <property type="term" value="F:metal ion binding"/>
    <property type="evidence" value="ECO:0007669"/>
    <property type="project" value="UniProtKB-KW"/>
</dbReference>
<keyword evidence="4" id="KW-0862">Zinc</keyword>
<dbReference type="InParanoid" id="F4P3A1"/>
<dbReference type="Gene3D" id="3.30.980.10">
    <property type="entry name" value="Threonyl-trna Synthetase, Chain A, domain 2"/>
    <property type="match status" value="1"/>
</dbReference>
<dbReference type="PANTHER" id="PTHR43462">
    <property type="entry name" value="ALANYL-TRNA EDITING PROTEIN"/>
    <property type="match status" value="1"/>
</dbReference>
<dbReference type="InterPro" id="IPR018163">
    <property type="entry name" value="Thr/Ala-tRNA-synth_IIc_edit"/>
</dbReference>
<dbReference type="OMA" id="KYDTTSW"/>
<dbReference type="Proteomes" id="UP000007241">
    <property type="component" value="Unassembled WGS sequence"/>
</dbReference>
<dbReference type="GO" id="GO:0043039">
    <property type="term" value="P:tRNA aminoacylation"/>
    <property type="evidence" value="ECO:0007669"/>
    <property type="project" value="InterPro"/>
</dbReference>
<dbReference type="AlphaFoldDB" id="F4P3A1"/>
<organism evidence="7 8">
    <name type="scientific">Batrachochytrium dendrobatidis (strain JAM81 / FGSC 10211)</name>
    <name type="common">Frog chytrid fungus</name>
    <dbReference type="NCBI Taxonomy" id="684364"/>
    <lineage>
        <taxon>Eukaryota</taxon>
        <taxon>Fungi</taxon>
        <taxon>Fungi incertae sedis</taxon>
        <taxon>Chytridiomycota</taxon>
        <taxon>Chytridiomycota incertae sedis</taxon>
        <taxon>Chytridiomycetes</taxon>
        <taxon>Rhizophydiales</taxon>
        <taxon>Rhizophydiales incertae sedis</taxon>
        <taxon>Batrachochytrium</taxon>
    </lineage>
</organism>
<dbReference type="GO" id="GO:0002196">
    <property type="term" value="F:Ser-tRNA(Ala) deacylase activity"/>
    <property type="evidence" value="ECO:0000318"/>
    <property type="project" value="GO_Central"/>
</dbReference>
<feature type="coiled-coil region" evidence="5">
    <location>
        <begin position="283"/>
        <end position="310"/>
    </location>
</feature>
<dbReference type="GO" id="GO:0004812">
    <property type="term" value="F:aminoacyl-tRNA ligase activity"/>
    <property type="evidence" value="ECO:0007669"/>
    <property type="project" value="InterPro"/>
</dbReference>
<evidence type="ECO:0000256" key="5">
    <source>
        <dbReference type="SAM" id="Coils"/>
    </source>
</evidence>
<dbReference type="GO" id="GO:0005524">
    <property type="term" value="F:ATP binding"/>
    <property type="evidence" value="ECO:0007669"/>
    <property type="project" value="InterPro"/>
</dbReference>
<dbReference type="InterPro" id="IPR051335">
    <property type="entry name" value="Alanyl-tRNA_Editing_Enzymes"/>
</dbReference>
<evidence type="ECO:0000256" key="1">
    <source>
        <dbReference type="ARBA" id="ARBA00001947"/>
    </source>
</evidence>
<dbReference type="Gene3D" id="2.40.30.130">
    <property type="match status" value="1"/>
</dbReference>
<dbReference type="PANTHER" id="PTHR43462:SF1">
    <property type="entry name" value="ALANYL-TRNA EDITING PROTEIN AARSD1"/>
    <property type="match status" value="1"/>
</dbReference>
<dbReference type="InterPro" id="IPR009000">
    <property type="entry name" value="Transl_B-barrel_sf"/>
</dbReference>
<comment type="similarity">
    <text evidence="2">Belongs to the class-II aminoacyl-tRNA synthetase family. Alax-L subfamily.</text>
</comment>
<keyword evidence="8" id="KW-1185">Reference proteome</keyword>
<evidence type="ECO:0000259" key="6">
    <source>
        <dbReference type="SMART" id="SM00863"/>
    </source>
</evidence>
<feature type="domain" description="Threonyl/alanyl tRNA synthetase SAD" evidence="6">
    <location>
        <begin position="204"/>
        <end position="247"/>
    </location>
</feature>
<sequence>MSVTAAISTRAYIGSLLCQRDSFARTIQTVVISCVESSVSGSTDAVHSKPKMFEVVLADTVIFPTGGGQPNDLGKINGIPIVDARRVGLDCVHILNNPVEKDQVVQVDLDWDRRFDHMQQHSAQHLLSAIAQKEFDMKTVGWSLGKAVCYIEVTAEPKQHVLDALEQQVNAYIRKRIAVSVVEHDMNEHDMPKKLPSDLDGAVVRCITFDGLDNNTCCGTHVENSADIQCCKLLHTERVRGGNTRVFFVAGNRVFQSYQSTFLRNRKLTDLLSTGPENFVERVEGLKKNIKELIKTNKKQSKEIAALEKLKLGDLGTTANASQSIAKQ</sequence>
<proteinExistence type="inferred from homology"/>
<accession>F4P3A1</accession>
<dbReference type="SUPFAM" id="SSF50447">
    <property type="entry name" value="Translation proteins"/>
    <property type="match status" value="1"/>
</dbReference>
<reference evidence="7 8" key="1">
    <citation type="submission" date="2009-12" db="EMBL/GenBank/DDBJ databases">
        <title>The draft genome of Batrachochytrium dendrobatidis.</title>
        <authorList>
            <consortium name="US DOE Joint Genome Institute (JGI-PGF)"/>
            <person name="Kuo A."/>
            <person name="Salamov A."/>
            <person name="Schmutz J."/>
            <person name="Lucas S."/>
            <person name="Pitluck S."/>
            <person name="Rosenblum E."/>
            <person name="Stajich J."/>
            <person name="Eisen M."/>
            <person name="Grigoriev I.V."/>
        </authorList>
    </citation>
    <scope>NUCLEOTIDE SEQUENCE [LARGE SCALE GENOMIC DNA]</scope>
    <source>
        <strain evidence="8">JAM81 / FGSC 10211</strain>
    </source>
</reference>
<evidence type="ECO:0000313" key="8">
    <source>
        <dbReference type="Proteomes" id="UP000007241"/>
    </source>
</evidence>
<dbReference type="GeneID" id="18241263"/>
<dbReference type="STRING" id="684364.F4P3A1"/>
<comment type="cofactor">
    <cofactor evidence="1">
        <name>Zn(2+)</name>
        <dbReference type="ChEBI" id="CHEBI:29105"/>
    </cofactor>
</comment>
<dbReference type="HOGENOM" id="CLU_004485_7_1_1"/>
<gene>
    <name evidence="7" type="ORF">BATDEDRAFT_36953</name>
</gene>
<dbReference type="SUPFAM" id="SSF55186">
    <property type="entry name" value="ThrRS/AlaRS common domain"/>
    <property type="match status" value="1"/>
</dbReference>
<evidence type="ECO:0000256" key="3">
    <source>
        <dbReference type="ARBA" id="ARBA00022723"/>
    </source>
</evidence>
<keyword evidence="3" id="KW-0479">Metal-binding</keyword>
<dbReference type="Pfam" id="PF07973">
    <property type="entry name" value="tRNA_SAD"/>
    <property type="match status" value="1"/>
</dbReference>
<protein>
    <recommendedName>
        <fullName evidence="6">Threonyl/alanyl tRNA synthetase SAD domain-containing protein</fullName>
    </recommendedName>
</protein>
<dbReference type="InterPro" id="IPR012947">
    <property type="entry name" value="tRNA_SAD"/>
</dbReference>